<dbReference type="RefSeq" id="WP_078699563.1">
    <property type="nucleotide sequence ID" value="NZ_LT796768.1"/>
</dbReference>
<dbReference type="GO" id="GO:0016020">
    <property type="term" value="C:membrane"/>
    <property type="evidence" value="ECO:0007669"/>
    <property type="project" value="UniProtKB-SubCell"/>
</dbReference>
<feature type="transmembrane region" description="Helical" evidence="6">
    <location>
        <begin position="58"/>
        <end position="80"/>
    </location>
</feature>
<dbReference type="OrthoDB" id="9812521at2"/>
<dbReference type="Proteomes" id="UP000191040">
    <property type="component" value="Chromosome I"/>
</dbReference>
<feature type="transmembrane region" description="Helical" evidence="6">
    <location>
        <begin position="86"/>
        <end position="105"/>
    </location>
</feature>
<evidence type="ECO:0000313" key="9">
    <source>
        <dbReference type="Proteomes" id="UP000191040"/>
    </source>
</evidence>
<proteinExistence type="inferred from homology"/>
<keyword evidence="3 6" id="KW-0812">Transmembrane</keyword>
<feature type="transmembrane region" description="Helical" evidence="6">
    <location>
        <begin position="208"/>
        <end position="226"/>
    </location>
</feature>
<dbReference type="AlphaFoldDB" id="A0A1T4YYT7"/>
<evidence type="ECO:0000256" key="1">
    <source>
        <dbReference type="ARBA" id="ARBA00004141"/>
    </source>
</evidence>
<evidence type="ECO:0000313" key="8">
    <source>
        <dbReference type="EMBL" id="SKB06924.1"/>
    </source>
</evidence>
<feature type="transmembrane region" description="Helical" evidence="6">
    <location>
        <begin position="33"/>
        <end position="51"/>
    </location>
</feature>
<comment type="similarity">
    <text evidence="2">Belongs to the EamA transporter family.</text>
</comment>
<dbReference type="EMBL" id="LT796768">
    <property type="protein sequence ID" value="SKB06924.1"/>
    <property type="molecule type" value="Genomic_DNA"/>
</dbReference>
<dbReference type="STRING" id="1736691.SAMN06295964_1487"/>
<dbReference type="SUPFAM" id="SSF103481">
    <property type="entry name" value="Multidrug resistance efflux transporter EmrE"/>
    <property type="match status" value="2"/>
</dbReference>
<dbReference type="InterPro" id="IPR037185">
    <property type="entry name" value="EmrE-like"/>
</dbReference>
<evidence type="ECO:0000256" key="5">
    <source>
        <dbReference type="ARBA" id="ARBA00023136"/>
    </source>
</evidence>
<dbReference type="InterPro" id="IPR000620">
    <property type="entry name" value="EamA_dom"/>
</dbReference>
<evidence type="ECO:0000256" key="3">
    <source>
        <dbReference type="ARBA" id="ARBA00022692"/>
    </source>
</evidence>
<feature type="transmembrane region" description="Helical" evidence="6">
    <location>
        <begin position="7"/>
        <end position="27"/>
    </location>
</feature>
<organism evidence="8 9">
    <name type="scientific">Aeromicrobium choanae</name>
    <dbReference type="NCBI Taxonomy" id="1736691"/>
    <lineage>
        <taxon>Bacteria</taxon>
        <taxon>Bacillati</taxon>
        <taxon>Actinomycetota</taxon>
        <taxon>Actinomycetes</taxon>
        <taxon>Propionibacteriales</taxon>
        <taxon>Nocardioidaceae</taxon>
        <taxon>Aeromicrobium</taxon>
    </lineage>
</organism>
<dbReference type="PANTHER" id="PTHR32322">
    <property type="entry name" value="INNER MEMBRANE TRANSPORTER"/>
    <property type="match status" value="1"/>
</dbReference>
<feature type="transmembrane region" description="Helical" evidence="6">
    <location>
        <begin position="171"/>
        <end position="188"/>
    </location>
</feature>
<dbReference type="PANTHER" id="PTHR32322:SF9">
    <property type="entry name" value="AMINO-ACID METABOLITE EFFLUX PUMP-RELATED"/>
    <property type="match status" value="1"/>
</dbReference>
<evidence type="ECO:0000259" key="7">
    <source>
        <dbReference type="Pfam" id="PF00892"/>
    </source>
</evidence>
<dbReference type="Pfam" id="PF00892">
    <property type="entry name" value="EamA"/>
    <property type="match status" value="2"/>
</dbReference>
<gene>
    <name evidence="8" type="ORF">SAMN06295964_1487</name>
</gene>
<dbReference type="InterPro" id="IPR050638">
    <property type="entry name" value="AA-Vitamin_Transporters"/>
</dbReference>
<protein>
    <submittedName>
        <fullName evidence="8">O-acetylserine/cysteine efflux transporter</fullName>
    </submittedName>
</protein>
<name>A0A1T4YYT7_9ACTN</name>
<feature type="transmembrane region" description="Helical" evidence="6">
    <location>
        <begin position="140"/>
        <end position="159"/>
    </location>
</feature>
<feature type="transmembrane region" description="Helical" evidence="6">
    <location>
        <begin position="117"/>
        <end position="134"/>
    </location>
</feature>
<keyword evidence="9" id="KW-1185">Reference proteome</keyword>
<reference evidence="9" key="1">
    <citation type="submission" date="2017-02" db="EMBL/GenBank/DDBJ databases">
        <authorList>
            <person name="Varghese N."/>
            <person name="Submissions S."/>
        </authorList>
    </citation>
    <scope>NUCLEOTIDE SEQUENCE [LARGE SCALE GENOMIC DNA]</scope>
    <source>
        <strain evidence="9">9H-4</strain>
    </source>
</reference>
<accession>A0A1T4YYT7</accession>
<feature type="transmembrane region" description="Helical" evidence="6">
    <location>
        <begin position="263"/>
        <end position="283"/>
    </location>
</feature>
<keyword evidence="4 6" id="KW-1133">Transmembrane helix</keyword>
<sequence length="303" mass="31520">MTRRDSLLAVLVAVLWGCNFVAIHVGLADVPPFLFLAIRFVLVAFPLVFFVARPKASWQVVVAVGFFMSFGQFGLLYLAMAIGMPAGLAALVLQAQVIFTILIAAGVLGERASRRQGIGAAIGTVGLAIVAWGFHQDAPLVPLLVTVGAALSWAIGNVVARAAKVSSGLSLVVWSALVVPLPALAVSLTVEGRAEISAALGRFGIEAWVSTIYTVVLSSLVGYTIFNGLMAKYPAASVVPFILLVPPVGVLSAWVALDEVPSALEWVGGIVMMVGVAVATVSLRSRAARPGPSTPAAEPSRPR</sequence>
<evidence type="ECO:0000256" key="4">
    <source>
        <dbReference type="ARBA" id="ARBA00022989"/>
    </source>
</evidence>
<feature type="transmembrane region" description="Helical" evidence="6">
    <location>
        <begin position="238"/>
        <end position="257"/>
    </location>
</feature>
<evidence type="ECO:0000256" key="6">
    <source>
        <dbReference type="SAM" id="Phobius"/>
    </source>
</evidence>
<comment type="subcellular location">
    <subcellularLocation>
        <location evidence="1">Membrane</location>
        <topology evidence="1">Multi-pass membrane protein</topology>
    </subcellularLocation>
</comment>
<feature type="domain" description="EamA" evidence="7">
    <location>
        <begin position="7"/>
        <end position="131"/>
    </location>
</feature>
<feature type="domain" description="EamA" evidence="7">
    <location>
        <begin position="143"/>
        <end position="279"/>
    </location>
</feature>
<evidence type="ECO:0000256" key="2">
    <source>
        <dbReference type="ARBA" id="ARBA00007362"/>
    </source>
</evidence>
<keyword evidence="5 6" id="KW-0472">Membrane</keyword>